<accession>A0AA36NGI9</accession>
<gene>
    <name evidence="1" type="ORF">EVOR1521_LOCUS25355</name>
</gene>
<dbReference type="AlphaFoldDB" id="A0AA36NGI9"/>
<evidence type="ECO:0000313" key="1">
    <source>
        <dbReference type="EMBL" id="CAJ1402471.1"/>
    </source>
</evidence>
<protein>
    <submittedName>
        <fullName evidence="1">Uncharacterized protein</fullName>
    </submittedName>
</protein>
<proteinExistence type="predicted"/>
<keyword evidence="2" id="KW-1185">Reference proteome</keyword>
<dbReference type="Proteomes" id="UP001178507">
    <property type="component" value="Unassembled WGS sequence"/>
</dbReference>
<sequence>MALIPSVPFPPQTSARPLAIFSPAPTSGHACLVSPRGAACAACALTAFFLRRPLRAGRRAENMPEPPGAAAEGEMAGGSYEIMKTSGVEWTKMFKAADDFAKKNNLRKLGDSKDAAAKWAAFYPDESVRGLRDWLDGRGLRRHFDAVNEWCKTMGADDIMDLIENTEDLEPSIFTGWQIGLQDIVEYLGEELSQQCSVQFLKYFVLSRSLKLMANTRRLAAAAVAVLVLRSGLSFLLPEAGERRCGRREALAAGLYAGFQATSALALNDARQDSICSYKCLATCNQKAPNNDEYCQKACKLYCEQSKAERDLNSNVKKGSIVDKILDKSRKKKFDANRADNERTENLDLFIGGQLSMSNVTDYANGIKETSKIKDMLKR</sequence>
<dbReference type="EMBL" id="CAUJNA010003452">
    <property type="protein sequence ID" value="CAJ1402471.1"/>
    <property type="molecule type" value="Genomic_DNA"/>
</dbReference>
<comment type="caution">
    <text evidence="1">The sequence shown here is derived from an EMBL/GenBank/DDBJ whole genome shotgun (WGS) entry which is preliminary data.</text>
</comment>
<evidence type="ECO:0000313" key="2">
    <source>
        <dbReference type="Proteomes" id="UP001178507"/>
    </source>
</evidence>
<reference evidence="1" key="1">
    <citation type="submission" date="2023-08" db="EMBL/GenBank/DDBJ databases">
        <authorList>
            <person name="Chen Y."/>
            <person name="Shah S."/>
            <person name="Dougan E. K."/>
            <person name="Thang M."/>
            <person name="Chan C."/>
        </authorList>
    </citation>
    <scope>NUCLEOTIDE SEQUENCE</scope>
</reference>
<organism evidence="1 2">
    <name type="scientific">Effrenium voratum</name>
    <dbReference type="NCBI Taxonomy" id="2562239"/>
    <lineage>
        <taxon>Eukaryota</taxon>
        <taxon>Sar</taxon>
        <taxon>Alveolata</taxon>
        <taxon>Dinophyceae</taxon>
        <taxon>Suessiales</taxon>
        <taxon>Symbiodiniaceae</taxon>
        <taxon>Effrenium</taxon>
    </lineage>
</organism>
<name>A0AA36NGI9_9DINO</name>